<dbReference type="SMART" id="SM00116">
    <property type="entry name" value="CBS"/>
    <property type="match status" value="1"/>
</dbReference>
<feature type="domain" description="PAS" evidence="8">
    <location>
        <begin position="142"/>
        <end position="195"/>
    </location>
</feature>
<evidence type="ECO:0000256" key="3">
    <source>
        <dbReference type="ARBA" id="ARBA00023015"/>
    </source>
</evidence>
<dbReference type="InterPro" id="IPR025944">
    <property type="entry name" value="Sigma_54_int_dom_CS"/>
</dbReference>
<dbReference type="Pfam" id="PF13188">
    <property type="entry name" value="PAS_8"/>
    <property type="match status" value="2"/>
</dbReference>
<dbReference type="RefSeq" id="WP_073029691.1">
    <property type="nucleotide sequence ID" value="NZ_FQXJ01000006.1"/>
</dbReference>
<dbReference type="Gene3D" id="3.30.450.20">
    <property type="entry name" value="PAS domain"/>
    <property type="match status" value="2"/>
</dbReference>
<sequence length="700" mass="78018">MVVPENLNYTSWLTVKQMMNKQFIVIHPNDSLRTVIQYYQDSRLDTLPVVDNNDKLIGVFPKKRLYKALLDGSSLDDPCTPYIVNEPISVSCDLCYDEVSMVVRSSQSLVDYVVVVDHQGAPVGMIGTAEYLRGSQKLIMTSNVLLESIFNANYEGIIVIDNNGKILRTNPVAEKMFGLISSSIKGLHLEYVLPDLKLFSNRSRGVKQIIQDLPVIVSQMPIMADNIQIGTKIAFVDISDMEQMARELEIVKDLQTNLDGVLNASSDGVFVSDISGYVKYVNESGCRLIANTSEAMTGMPIKKLLPSGVPAEVSKTGITEVEVCSINGRNCIVSHIPINKVIYDETQTVGVVSTVYLDDNRLTEEIARKWLSLRQQVQYYRDELEKRGNSFDNLVSKNPAFIKMKKDAHRIARSSSTVLLTGESGVGKDMFAHAIHSASPRANQPFVKVNCAAIPESLLESELFGYAPGSFTGASRKGKTGYFTQAHEGTVFLDEIGDMPLSIQVKILQVLQDKEFMRVGGIRTQKVDVRIIAATNKDLREAIIKGAFREDLFYRLNVIQFNLPPLRERSEDIWPLTQVFIQKYNEILGSNVVGITQAAKDALLIHSWPGNIRELENTIERAANYVLEGEIGIEHLSAQIFQFGQKAYEPSSYRAVLSDVDKEMLLVALKKAKGNKSAAARLLKMSRSAFYEKLGKYNLS</sequence>
<dbReference type="InterPro" id="IPR000014">
    <property type="entry name" value="PAS"/>
</dbReference>
<dbReference type="InterPro" id="IPR027417">
    <property type="entry name" value="P-loop_NTPase"/>
</dbReference>
<evidence type="ECO:0000256" key="5">
    <source>
        <dbReference type="ARBA" id="ARBA00023163"/>
    </source>
</evidence>
<evidence type="ECO:0000313" key="10">
    <source>
        <dbReference type="EMBL" id="SHI01006.1"/>
    </source>
</evidence>
<dbReference type="PRINTS" id="PR01590">
    <property type="entry name" value="HTHFIS"/>
</dbReference>
<dbReference type="InterPro" id="IPR035965">
    <property type="entry name" value="PAS-like_dom_sf"/>
</dbReference>
<evidence type="ECO:0000259" key="8">
    <source>
        <dbReference type="PROSITE" id="PS50112"/>
    </source>
</evidence>
<gene>
    <name evidence="10" type="ORF">SAMN02746098_02116</name>
</gene>
<dbReference type="CDD" id="cd02205">
    <property type="entry name" value="CBS_pair_SF"/>
    <property type="match status" value="1"/>
</dbReference>
<dbReference type="InterPro" id="IPR046342">
    <property type="entry name" value="CBS_dom_sf"/>
</dbReference>
<dbReference type="NCBIfam" id="TIGR00229">
    <property type="entry name" value="sensory_box"/>
    <property type="match status" value="1"/>
</dbReference>
<dbReference type="GO" id="GO:0005524">
    <property type="term" value="F:ATP binding"/>
    <property type="evidence" value="ECO:0007669"/>
    <property type="project" value="UniProtKB-KW"/>
</dbReference>
<keyword evidence="1" id="KW-0547">Nucleotide-binding</keyword>
<keyword evidence="11" id="KW-1185">Reference proteome</keyword>
<evidence type="ECO:0000259" key="9">
    <source>
        <dbReference type="PROSITE" id="PS51371"/>
    </source>
</evidence>
<keyword evidence="5" id="KW-0804">Transcription</keyword>
<dbReference type="Pfam" id="PF00571">
    <property type="entry name" value="CBS"/>
    <property type="match status" value="1"/>
</dbReference>
<dbReference type="PANTHER" id="PTHR32071">
    <property type="entry name" value="TRANSCRIPTIONAL REGULATORY PROTEIN"/>
    <property type="match status" value="1"/>
</dbReference>
<dbReference type="SMART" id="SM00091">
    <property type="entry name" value="PAS"/>
    <property type="match status" value="2"/>
</dbReference>
<dbReference type="CDD" id="cd00009">
    <property type="entry name" value="AAA"/>
    <property type="match status" value="1"/>
</dbReference>
<dbReference type="PROSITE" id="PS00688">
    <property type="entry name" value="SIGMA54_INTERACT_3"/>
    <property type="match status" value="1"/>
</dbReference>
<dbReference type="Gene3D" id="3.40.50.300">
    <property type="entry name" value="P-loop containing nucleotide triphosphate hydrolases"/>
    <property type="match status" value="1"/>
</dbReference>
<dbReference type="InterPro" id="IPR025943">
    <property type="entry name" value="Sigma_54_int_dom_ATP-bd_2"/>
</dbReference>
<dbReference type="PROSITE" id="PS50045">
    <property type="entry name" value="SIGMA54_INTERACT_4"/>
    <property type="match status" value="1"/>
</dbReference>
<dbReference type="PROSITE" id="PS51371">
    <property type="entry name" value="CBS"/>
    <property type="match status" value="1"/>
</dbReference>
<dbReference type="Pfam" id="PF00158">
    <property type="entry name" value="Sigma54_activat"/>
    <property type="match status" value="1"/>
</dbReference>
<dbReference type="PANTHER" id="PTHR32071:SF57">
    <property type="entry name" value="C4-DICARBOXYLATE TRANSPORT TRANSCRIPTIONAL REGULATORY PROTEIN DCTD"/>
    <property type="match status" value="1"/>
</dbReference>
<feature type="domain" description="CBS" evidence="9">
    <location>
        <begin position="19"/>
        <end position="75"/>
    </location>
</feature>
<evidence type="ECO:0000259" key="7">
    <source>
        <dbReference type="PROSITE" id="PS50045"/>
    </source>
</evidence>
<dbReference type="InterPro" id="IPR025662">
    <property type="entry name" value="Sigma_54_int_dom_ATP-bd_1"/>
</dbReference>
<dbReference type="AlphaFoldDB" id="A0A1M5XMM5"/>
<name>A0A1M5XMM5_9FIRM</name>
<dbReference type="InterPro" id="IPR000644">
    <property type="entry name" value="CBS_dom"/>
</dbReference>
<reference evidence="11" key="1">
    <citation type="submission" date="2016-11" db="EMBL/GenBank/DDBJ databases">
        <authorList>
            <person name="Varghese N."/>
            <person name="Submissions S."/>
        </authorList>
    </citation>
    <scope>NUCLEOTIDE SEQUENCE [LARGE SCALE GENOMIC DNA]</scope>
    <source>
        <strain evidence="11">DSM 15449</strain>
    </source>
</reference>
<protein>
    <submittedName>
        <fullName evidence="10">PAS domain S-box-containing protein</fullName>
    </submittedName>
</protein>
<dbReference type="SMART" id="SM00382">
    <property type="entry name" value="AAA"/>
    <property type="match status" value="1"/>
</dbReference>
<organism evidence="10 11">
    <name type="scientific">Desulfosporosinus lacus DSM 15449</name>
    <dbReference type="NCBI Taxonomy" id="1121420"/>
    <lineage>
        <taxon>Bacteria</taxon>
        <taxon>Bacillati</taxon>
        <taxon>Bacillota</taxon>
        <taxon>Clostridia</taxon>
        <taxon>Eubacteriales</taxon>
        <taxon>Desulfitobacteriaceae</taxon>
        <taxon>Desulfosporosinus</taxon>
    </lineage>
</organism>
<dbReference type="Pfam" id="PF02954">
    <property type="entry name" value="HTH_8"/>
    <property type="match status" value="1"/>
</dbReference>
<dbReference type="InterPro" id="IPR003593">
    <property type="entry name" value="AAA+_ATPase"/>
</dbReference>
<proteinExistence type="predicted"/>
<dbReference type="Gene3D" id="3.10.580.10">
    <property type="entry name" value="CBS-domain"/>
    <property type="match status" value="1"/>
</dbReference>
<feature type="domain" description="Sigma-54 factor interaction" evidence="7">
    <location>
        <begin position="394"/>
        <end position="624"/>
    </location>
</feature>
<dbReference type="InterPro" id="IPR058031">
    <property type="entry name" value="AAA_lid_NorR"/>
</dbReference>
<dbReference type="Gene3D" id="1.10.8.60">
    <property type="match status" value="1"/>
</dbReference>
<evidence type="ECO:0000256" key="4">
    <source>
        <dbReference type="ARBA" id="ARBA00023125"/>
    </source>
</evidence>
<dbReference type="SUPFAM" id="SSF54631">
    <property type="entry name" value="CBS-domain pair"/>
    <property type="match status" value="1"/>
</dbReference>
<evidence type="ECO:0000313" key="11">
    <source>
        <dbReference type="Proteomes" id="UP000183954"/>
    </source>
</evidence>
<dbReference type="GO" id="GO:0006355">
    <property type="term" value="P:regulation of DNA-templated transcription"/>
    <property type="evidence" value="ECO:0007669"/>
    <property type="project" value="InterPro"/>
</dbReference>
<dbReference type="InterPro" id="IPR002197">
    <property type="entry name" value="HTH_Fis"/>
</dbReference>
<dbReference type="InterPro" id="IPR002078">
    <property type="entry name" value="Sigma_54_int"/>
</dbReference>
<dbReference type="SUPFAM" id="SSF52540">
    <property type="entry name" value="P-loop containing nucleoside triphosphate hydrolases"/>
    <property type="match status" value="1"/>
</dbReference>
<dbReference type="CDD" id="cd00130">
    <property type="entry name" value="PAS"/>
    <property type="match status" value="1"/>
</dbReference>
<dbReference type="GO" id="GO:0043565">
    <property type="term" value="F:sequence-specific DNA binding"/>
    <property type="evidence" value="ECO:0007669"/>
    <property type="project" value="InterPro"/>
</dbReference>
<dbReference type="FunFam" id="3.40.50.300:FF:000006">
    <property type="entry name" value="DNA-binding transcriptional regulator NtrC"/>
    <property type="match status" value="1"/>
</dbReference>
<dbReference type="PROSITE" id="PS50112">
    <property type="entry name" value="PAS"/>
    <property type="match status" value="2"/>
</dbReference>
<evidence type="ECO:0000256" key="2">
    <source>
        <dbReference type="ARBA" id="ARBA00022840"/>
    </source>
</evidence>
<dbReference type="EMBL" id="FQXJ01000006">
    <property type="protein sequence ID" value="SHI01006.1"/>
    <property type="molecule type" value="Genomic_DNA"/>
</dbReference>
<dbReference type="STRING" id="1121420.SAMN02746098_02116"/>
<evidence type="ECO:0000256" key="1">
    <source>
        <dbReference type="ARBA" id="ARBA00022741"/>
    </source>
</evidence>
<dbReference type="Pfam" id="PF25601">
    <property type="entry name" value="AAA_lid_14"/>
    <property type="match status" value="1"/>
</dbReference>
<keyword evidence="6" id="KW-0129">CBS domain</keyword>
<accession>A0A1M5XMM5</accession>
<dbReference type="PROSITE" id="PS00675">
    <property type="entry name" value="SIGMA54_INTERACT_1"/>
    <property type="match status" value="1"/>
</dbReference>
<feature type="domain" description="PAS" evidence="8">
    <location>
        <begin position="254"/>
        <end position="298"/>
    </location>
</feature>
<dbReference type="InterPro" id="IPR009057">
    <property type="entry name" value="Homeodomain-like_sf"/>
</dbReference>
<keyword evidence="2" id="KW-0067">ATP-binding</keyword>
<dbReference type="Proteomes" id="UP000183954">
    <property type="component" value="Unassembled WGS sequence"/>
</dbReference>
<keyword evidence="3" id="KW-0805">Transcription regulation</keyword>
<dbReference type="PROSITE" id="PS00676">
    <property type="entry name" value="SIGMA54_INTERACT_2"/>
    <property type="match status" value="1"/>
</dbReference>
<dbReference type="Gene3D" id="1.10.10.60">
    <property type="entry name" value="Homeodomain-like"/>
    <property type="match status" value="1"/>
</dbReference>
<dbReference type="SUPFAM" id="SSF55785">
    <property type="entry name" value="PYP-like sensor domain (PAS domain)"/>
    <property type="match status" value="2"/>
</dbReference>
<evidence type="ECO:0000256" key="6">
    <source>
        <dbReference type="PROSITE-ProRule" id="PRU00703"/>
    </source>
</evidence>
<dbReference type="OrthoDB" id="9765164at2"/>
<dbReference type="SUPFAM" id="SSF46689">
    <property type="entry name" value="Homeodomain-like"/>
    <property type="match status" value="1"/>
</dbReference>
<keyword evidence="4" id="KW-0238">DNA-binding</keyword>